<reference evidence="8 9" key="1">
    <citation type="submission" date="2023-07" db="EMBL/GenBank/DDBJ databases">
        <title>Sequencing the genomes of 1000 actinobacteria strains.</title>
        <authorList>
            <person name="Klenk H.-P."/>
        </authorList>
    </citation>
    <scope>NUCLEOTIDE SEQUENCE [LARGE SCALE GENOMIC DNA]</scope>
    <source>
        <strain evidence="8 9">DSM 44711</strain>
    </source>
</reference>
<dbReference type="PANTHER" id="PTHR35007:SF1">
    <property type="entry name" value="PILUS ASSEMBLY PROTEIN"/>
    <property type="match status" value="1"/>
</dbReference>
<evidence type="ECO:0000259" key="7">
    <source>
        <dbReference type="Pfam" id="PF00482"/>
    </source>
</evidence>
<evidence type="ECO:0000256" key="5">
    <source>
        <dbReference type="ARBA" id="ARBA00023136"/>
    </source>
</evidence>
<organism evidence="8 9">
    <name type="scientific">Catenuloplanes niger</name>
    <dbReference type="NCBI Taxonomy" id="587534"/>
    <lineage>
        <taxon>Bacteria</taxon>
        <taxon>Bacillati</taxon>
        <taxon>Actinomycetota</taxon>
        <taxon>Actinomycetes</taxon>
        <taxon>Micromonosporales</taxon>
        <taxon>Micromonosporaceae</taxon>
        <taxon>Catenuloplanes</taxon>
    </lineage>
</organism>
<dbReference type="GO" id="GO:0005886">
    <property type="term" value="C:plasma membrane"/>
    <property type="evidence" value="ECO:0007669"/>
    <property type="project" value="UniProtKB-SubCell"/>
</dbReference>
<feature type="transmembrane region" description="Helical" evidence="6">
    <location>
        <begin position="13"/>
        <end position="31"/>
    </location>
</feature>
<feature type="transmembrane region" description="Helical" evidence="6">
    <location>
        <begin position="275"/>
        <end position="294"/>
    </location>
</feature>
<evidence type="ECO:0000256" key="6">
    <source>
        <dbReference type="SAM" id="Phobius"/>
    </source>
</evidence>
<evidence type="ECO:0000313" key="8">
    <source>
        <dbReference type="EMBL" id="MDR7322233.1"/>
    </source>
</evidence>
<evidence type="ECO:0000256" key="2">
    <source>
        <dbReference type="ARBA" id="ARBA00022475"/>
    </source>
</evidence>
<comment type="caution">
    <text evidence="8">The sequence shown here is derived from an EMBL/GenBank/DDBJ whole genome shotgun (WGS) entry which is preliminary data.</text>
</comment>
<dbReference type="Pfam" id="PF00482">
    <property type="entry name" value="T2SSF"/>
    <property type="match status" value="1"/>
</dbReference>
<gene>
    <name evidence="8" type="ORF">J2S44_002483</name>
</gene>
<feature type="transmembrane region" description="Helical" evidence="6">
    <location>
        <begin position="123"/>
        <end position="141"/>
    </location>
</feature>
<keyword evidence="3 6" id="KW-0812">Transmembrane</keyword>
<dbReference type="AlphaFoldDB" id="A0AAE3ZLQ4"/>
<keyword evidence="2" id="KW-1003">Cell membrane</keyword>
<evidence type="ECO:0000256" key="3">
    <source>
        <dbReference type="ARBA" id="ARBA00022692"/>
    </source>
</evidence>
<evidence type="ECO:0000256" key="4">
    <source>
        <dbReference type="ARBA" id="ARBA00022989"/>
    </source>
</evidence>
<dbReference type="Proteomes" id="UP001183629">
    <property type="component" value="Unassembled WGS sequence"/>
</dbReference>
<accession>A0AAE3ZLQ4</accession>
<keyword evidence="9" id="KW-1185">Reference proteome</keyword>
<dbReference type="EMBL" id="JAVDYC010000001">
    <property type="protein sequence ID" value="MDR7322233.1"/>
    <property type="molecule type" value="Genomic_DNA"/>
</dbReference>
<protein>
    <submittedName>
        <fullName evidence="8">Flp pilus assembly protein TadB</fullName>
    </submittedName>
</protein>
<evidence type="ECO:0000256" key="1">
    <source>
        <dbReference type="ARBA" id="ARBA00004651"/>
    </source>
</evidence>
<sequence length="296" mass="32322">MNAPFGLLLNTDLAMAVGGGAAVGAGVFLVVRELLPATPALAPALRRLHQDRRLPGREFRRRRRLDWLGGLARWLRPPEQELDLLGRTPEQYALSILLSALVGLVAPILSVMIMSAGGVRPPFAVPVFASLLLAAAAAWTAHRDVLAKAERARREFRRAVCTYLDLVALQISAAHGPVQSLEQAADICDGWVFDRIREALHIAQLQMRSPWEELRELSERIGVPELGDVGAIMQSSGTEGAQVHDTLRSRADALRDQIRTEALARAEGVTSRLDIPGALLVFVLLGFVLFPFMARV</sequence>
<comment type="subcellular location">
    <subcellularLocation>
        <location evidence="1">Cell membrane</location>
        <topology evidence="1">Multi-pass membrane protein</topology>
    </subcellularLocation>
</comment>
<proteinExistence type="predicted"/>
<feature type="transmembrane region" description="Helical" evidence="6">
    <location>
        <begin position="92"/>
        <end position="117"/>
    </location>
</feature>
<dbReference type="InterPro" id="IPR018076">
    <property type="entry name" value="T2SS_GspF_dom"/>
</dbReference>
<keyword evidence="4 6" id="KW-1133">Transmembrane helix</keyword>
<evidence type="ECO:0000313" key="9">
    <source>
        <dbReference type="Proteomes" id="UP001183629"/>
    </source>
</evidence>
<name>A0AAE3ZLQ4_9ACTN</name>
<dbReference type="PANTHER" id="PTHR35007">
    <property type="entry name" value="INTEGRAL MEMBRANE PROTEIN-RELATED"/>
    <property type="match status" value="1"/>
</dbReference>
<feature type="domain" description="Type II secretion system protein GspF" evidence="7">
    <location>
        <begin position="164"/>
        <end position="291"/>
    </location>
</feature>
<keyword evidence="5 6" id="KW-0472">Membrane</keyword>